<protein>
    <recommendedName>
        <fullName evidence="3">RNase H type-1 domain-containing protein</fullName>
    </recommendedName>
</protein>
<keyword evidence="2" id="KW-1185">Reference proteome</keyword>
<accession>A0AAV7HLE6</accession>
<sequence>MHWDISFLELIAIFYFKNIIQEWMLDKRGIIIEGDNITIINLLKNSILKNKGLKKGIQSLDFSFLEVFKNDLGRGNRLWTSCSGSDLSSKVAHVIYEIISTKSKKSQIIQDETGDFKLIVQDDLVIVLDDIGRPVET</sequence>
<comment type="caution">
    <text evidence="1">The sequence shown here is derived from an EMBL/GenBank/DDBJ whole genome shotgun (WGS) entry which is preliminary data.</text>
</comment>
<name>A0AAV7HLE6_DENCH</name>
<proteinExistence type="predicted"/>
<organism evidence="1 2">
    <name type="scientific">Dendrobium chrysotoxum</name>
    <name type="common">Orchid</name>
    <dbReference type="NCBI Taxonomy" id="161865"/>
    <lineage>
        <taxon>Eukaryota</taxon>
        <taxon>Viridiplantae</taxon>
        <taxon>Streptophyta</taxon>
        <taxon>Embryophyta</taxon>
        <taxon>Tracheophyta</taxon>
        <taxon>Spermatophyta</taxon>
        <taxon>Magnoliopsida</taxon>
        <taxon>Liliopsida</taxon>
        <taxon>Asparagales</taxon>
        <taxon>Orchidaceae</taxon>
        <taxon>Epidendroideae</taxon>
        <taxon>Malaxideae</taxon>
        <taxon>Dendrobiinae</taxon>
        <taxon>Dendrobium</taxon>
    </lineage>
</organism>
<evidence type="ECO:0000313" key="2">
    <source>
        <dbReference type="Proteomes" id="UP000775213"/>
    </source>
</evidence>
<dbReference type="EMBL" id="JAGFBR010000004">
    <property type="protein sequence ID" value="KAH0468443.1"/>
    <property type="molecule type" value="Genomic_DNA"/>
</dbReference>
<reference evidence="1 2" key="1">
    <citation type="journal article" date="2021" name="Hortic Res">
        <title>Chromosome-scale assembly of the Dendrobium chrysotoxum genome enhances the understanding of orchid evolution.</title>
        <authorList>
            <person name="Zhang Y."/>
            <person name="Zhang G.Q."/>
            <person name="Zhang D."/>
            <person name="Liu X.D."/>
            <person name="Xu X.Y."/>
            <person name="Sun W.H."/>
            <person name="Yu X."/>
            <person name="Zhu X."/>
            <person name="Wang Z.W."/>
            <person name="Zhao X."/>
            <person name="Zhong W.Y."/>
            <person name="Chen H."/>
            <person name="Yin W.L."/>
            <person name="Huang T."/>
            <person name="Niu S.C."/>
            <person name="Liu Z.J."/>
        </authorList>
    </citation>
    <scope>NUCLEOTIDE SEQUENCE [LARGE SCALE GENOMIC DNA]</scope>
    <source>
        <strain evidence="1">Lindl</strain>
    </source>
</reference>
<dbReference type="AlphaFoldDB" id="A0AAV7HLE6"/>
<evidence type="ECO:0000313" key="1">
    <source>
        <dbReference type="EMBL" id="KAH0468443.1"/>
    </source>
</evidence>
<evidence type="ECO:0008006" key="3">
    <source>
        <dbReference type="Google" id="ProtNLM"/>
    </source>
</evidence>
<dbReference type="Proteomes" id="UP000775213">
    <property type="component" value="Unassembled WGS sequence"/>
</dbReference>
<gene>
    <name evidence="1" type="ORF">IEQ34_003476</name>
</gene>